<name>A0A0J7JZK1_LASNI</name>
<dbReference type="EMBL" id="LBMM01019201">
    <property type="protein sequence ID" value="KMQ83593.1"/>
    <property type="molecule type" value="Genomic_DNA"/>
</dbReference>
<keyword evidence="1" id="KW-0808">Transferase</keyword>
<protein>
    <submittedName>
        <fullName evidence="1">Dna cytosine-5-methyltransferase 3b-like protein</fullName>
    </submittedName>
</protein>
<accession>A0A0J7JZK1</accession>
<gene>
    <name evidence="1" type="ORF">RF55_19585</name>
</gene>
<keyword evidence="2" id="KW-1185">Reference proteome</keyword>
<dbReference type="GO" id="GO:0032259">
    <property type="term" value="P:methylation"/>
    <property type="evidence" value="ECO:0007669"/>
    <property type="project" value="UniProtKB-KW"/>
</dbReference>
<sequence length="98" mass="10398">MDTWMVLEFFDFVREWCARGHGSGTGASRFGVADSDYVRGKGFTWETALPILWRGAGGTSCCGGERAARPKGDAASIAAIDAVVASSPIFSLTSFTVK</sequence>
<reference evidence="1 2" key="1">
    <citation type="submission" date="2015-04" db="EMBL/GenBank/DDBJ databases">
        <title>Lasius niger genome sequencing.</title>
        <authorList>
            <person name="Konorov E.A."/>
            <person name="Nikitin M.A."/>
            <person name="Kirill M.V."/>
            <person name="Chang P."/>
        </authorList>
    </citation>
    <scope>NUCLEOTIDE SEQUENCE [LARGE SCALE GENOMIC DNA]</scope>
    <source>
        <tissue evidence="1">Whole</tissue>
    </source>
</reference>
<dbReference type="PaxDb" id="67767-A0A0J7JZK1"/>
<dbReference type="AlphaFoldDB" id="A0A0J7JZK1"/>
<evidence type="ECO:0000313" key="2">
    <source>
        <dbReference type="Proteomes" id="UP000036403"/>
    </source>
</evidence>
<feature type="non-terminal residue" evidence="1">
    <location>
        <position position="98"/>
    </location>
</feature>
<keyword evidence="1" id="KW-0489">Methyltransferase</keyword>
<proteinExistence type="predicted"/>
<evidence type="ECO:0000313" key="1">
    <source>
        <dbReference type="EMBL" id="KMQ83593.1"/>
    </source>
</evidence>
<dbReference type="GO" id="GO:0008168">
    <property type="term" value="F:methyltransferase activity"/>
    <property type="evidence" value="ECO:0007669"/>
    <property type="project" value="UniProtKB-KW"/>
</dbReference>
<organism evidence="1 2">
    <name type="scientific">Lasius niger</name>
    <name type="common">Black garden ant</name>
    <dbReference type="NCBI Taxonomy" id="67767"/>
    <lineage>
        <taxon>Eukaryota</taxon>
        <taxon>Metazoa</taxon>
        <taxon>Ecdysozoa</taxon>
        <taxon>Arthropoda</taxon>
        <taxon>Hexapoda</taxon>
        <taxon>Insecta</taxon>
        <taxon>Pterygota</taxon>
        <taxon>Neoptera</taxon>
        <taxon>Endopterygota</taxon>
        <taxon>Hymenoptera</taxon>
        <taxon>Apocrita</taxon>
        <taxon>Aculeata</taxon>
        <taxon>Formicoidea</taxon>
        <taxon>Formicidae</taxon>
        <taxon>Formicinae</taxon>
        <taxon>Lasius</taxon>
        <taxon>Lasius</taxon>
    </lineage>
</organism>
<comment type="caution">
    <text evidence="1">The sequence shown here is derived from an EMBL/GenBank/DDBJ whole genome shotgun (WGS) entry which is preliminary data.</text>
</comment>
<dbReference type="Proteomes" id="UP000036403">
    <property type="component" value="Unassembled WGS sequence"/>
</dbReference>